<evidence type="ECO:0000256" key="4">
    <source>
        <dbReference type="ARBA" id="ARBA00019232"/>
    </source>
</evidence>
<gene>
    <name evidence="9" type="ORF">CWM47_19755</name>
</gene>
<evidence type="ECO:0000256" key="7">
    <source>
        <dbReference type="RuleBase" id="RU362042"/>
    </source>
</evidence>
<dbReference type="Gene3D" id="2.10.109.10">
    <property type="entry name" value="Umud Fragment, subunit A"/>
    <property type="match status" value="2"/>
</dbReference>
<dbReference type="AlphaFoldDB" id="A0A2K8Z1U7"/>
<dbReference type="SUPFAM" id="SSF51306">
    <property type="entry name" value="LexA/Signal peptidase"/>
    <property type="match status" value="1"/>
</dbReference>
<dbReference type="InterPro" id="IPR019758">
    <property type="entry name" value="Pept_S26A_signal_pept_1_CS"/>
</dbReference>
<dbReference type="EMBL" id="CP025096">
    <property type="protein sequence ID" value="AUD03862.1"/>
    <property type="molecule type" value="Genomic_DNA"/>
</dbReference>
<keyword evidence="5 7" id="KW-0378">Hydrolase</keyword>
<keyword evidence="7" id="KW-0645">Protease</keyword>
<dbReference type="Proteomes" id="UP000232883">
    <property type="component" value="Chromosome"/>
</dbReference>
<evidence type="ECO:0000256" key="6">
    <source>
        <dbReference type="PIRSR" id="PIRSR600223-1"/>
    </source>
</evidence>
<dbReference type="Pfam" id="PF10502">
    <property type="entry name" value="Peptidase_S26"/>
    <property type="match status" value="2"/>
</dbReference>
<dbReference type="NCBIfam" id="TIGR02227">
    <property type="entry name" value="sigpep_I_bact"/>
    <property type="match status" value="2"/>
</dbReference>
<comment type="similarity">
    <text evidence="2 7">Belongs to the peptidase S26 family.</text>
</comment>
<evidence type="ECO:0000259" key="8">
    <source>
        <dbReference type="Pfam" id="PF10502"/>
    </source>
</evidence>
<dbReference type="KEGG" id="spir:CWM47_19755"/>
<dbReference type="PANTHER" id="PTHR43390:SF1">
    <property type="entry name" value="CHLOROPLAST PROCESSING PEPTIDASE"/>
    <property type="match status" value="1"/>
</dbReference>
<dbReference type="GO" id="GO:0006465">
    <property type="term" value="P:signal peptide processing"/>
    <property type="evidence" value="ECO:0007669"/>
    <property type="project" value="InterPro"/>
</dbReference>
<dbReference type="PRINTS" id="PR00727">
    <property type="entry name" value="LEADERPTASE"/>
</dbReference>
<dbReference type="GO" id="GO:0016020">
    <property type="term" value="C:membrane"/>
    <property type="evidence" value="ECO:0007669"/>
    <property type="project" value="UniProtKB-SubCell"/>
</dbReference>
<dbReference type="OrthoDB" id="9802919at2"/>
<feature type="active site" evidence="6">
    <location>
        <position position="51"/>
    </location>
</feature>
<evidence type="ECO:0000256" key="1">
    <source>
        <dbReference type="ARBA" id="ARBA00000677"/>
    </source>
</evidence>
<protein>
    <recommendedName>
        <fullName evidence="4 7">Signal peptidase I</fullName>
        <ecNumber evidence="3 7">3.4.21.89</ecNumber>
    </recommendedName>
</protein>
<dbReference type="InterPro" id="IPR000223">
    <property type="entry name" value="Pept_S26A_signal_pept_1"/>
</dbReference>
<dbReference type="PANTHER" id="PTHR43390">
    <property type="entry name" value="SIGNAL PEPTIDASE I"/>
    <property type="match status" value="1"/>
</dbReference>
<dbReference type="InterPro" id="IPR036286">
    <property type="entry name" value="LexA/Signal_pep-like_sf"/>
</dbReference>
<evidence type="ECO:0000256" key="2">
    <source>
        <dbReference type="ARBA" id="ARBA00009370"/>
    </source>
</evidence>
<evidence type="ECO:0000313" key="10">
    <source>
        <dbReference type="Proteomes" id="UP000232883"/>
    </source>
</evidence>
<feature type="domain" description="Peptidase S26" evidence="8">
    <location>
        <begin position="283"/>
        <end position="366"/>
    </location>
</feature>
<dbReference type="CDD" id="cd06530">
    <property type="entry name" value="S26_SPase_I"/>
    <property type="match status" value="2"/>
</dbReference>
<comment type="catalytic activity">
    <reaction evidence="1 7">
        <text>Cleavage of hydrophobic, N-terminal signal or leader sequences from secreted and periplasmic proteins.</text>
        <dbReference type="EC" id="3.4.21.89"/>
    </reaction>
</comment>
<dbReference type="PROSITE" id="PS00761">
    <property type="entry name" value="SPASE_I_3"/>
    <property type="match status" value="1"/>
</dbReference>
<evidence type="ECO:0000256" key="3">
    <source>
        <dbReference type="ARBA" id="ARBA00013208"/>
    </source>
</evidence>
<feature type="domain" description="Peptidase S26" evidence="8">
    <location>
        <begin position="21"/>
        <end position="175"/>
    </location>
</feature>
<proteinExistence type="inferred from homology"/>
<accession>A0A2K8Z1U7</accession>
<sequence>MFRKKTLTARKPLKPRKSPLREWLDSIFFAVIAATLIRFLTVEAYAIPTPSMENSLMVGDFLFVSKLHYGIRTPKTPLQVPLTHQKIWGTNIPSYSTAIQLPSFRLPGFTHVKNGDVVVFNYPPAKPNEPAYPTDLKTNFIKRCIGIPGDVLEIRQEQVYINGKVLPVPTRSETSYFIKTTEVLDERFFRKYDIVNDFKSEEGPFINWQPLEAYNDSTKTSFLVGYRVNTTLDVINKFRSFDWIKGIDPIADQAGQPDARIYGSSAYNWNQDNFGPLNVPKKGTTIPINKQTIALYGPLIERYEDNKKVELTPTSIRIDGQSIANYTFKLDYYFMMGDNRHNSEDSRYWGFVPEDHIVGKAVFVWMSLDPVPADIWHKIRWSRVGRLIN</sequence>
<reference evidence="9 10" key="1">
    <citation type="submission" date="2017-11" db="EMBL/GenBank/DDBJ databases">
        <title>Taxonomic description and genome sequences of Spirosoma HA7 sp. nov., isolated from pollen microhabitat of Corylus avellana.</title>
        <authorList>
            <person name="Ambika Manirajan B."/>
            <person name="Suarez C."/>
            <person name="Ratering S."/>
            <person name="Geissler-Plaum R."/>
            <person name="Cardinale M."/>
            <person name="Sylvia S."/>
        </authorList>
    </citation>
    <scope>NUCLEOTIDE SEQUENCE [LARGE SCALE GENOMIC DNA]</scope>
    <source>
        <strain evidence="9 10">HA7</strain>
    </source>
</reference>
<dbReference type="GO" id="GO:0009003">
    <property type="term" value="F:signal peptidase activity"/>
    <property type="evidence" value="ECO:0007669"/>
    <property type="project" value="UniProtKB-EC"/>
</dbReference>
<comment type="subcellular location">
    <subcellularLocation>
        <location evidence="7">Membrane</location>
        <topology evidence="7">Single-pass type II membrane protein</topology>
    </subcellularLocation>
</comment>
<dbReference type="RefSeq" id="WP_100989929.1">
    <property type="nucleotide sequence ID" value="NZ_CP025096.1"/>
</dbReference>
<name>A0A2K8Z1U7_9BACT</name>
<dbReference type="EC" id="3.4.21.89" evidence="3 7"/>
<keyword evidence="10" id="KW-1185">Reference proteome</keyword>
<organism evidence="9 10">
    <name type="scientific">Spirosoma pollinicola</name>
    <dbReference type="NCBI Taxonomy" id="2057025"/>
    <lineage>
        <taxon>Bacteria</taxon>
        <taxon>Pseudomonadati</taxon>
        <taxon>Bacteroidota</taxon>
        <taxon>Cytophagia</taxon>
        <taxon>Cytophagales</taxon>
        <taxon>Cytophagaceae</taxon>
        <taxon>Spirosoma</taxon>
    </lineage>
</organism>
<evidence type="ECO:0000256" key="5">
    <source>
        <dbReference type="ARBA" id="ARBA00022801"/>
    </source>
</evidence>
<feature type="active site" evidence="6">
    <location>
        <position position="142"/>
    </location>
</feature>
<evidence type="ECO:0000313" key="9">
    <source>
        <dbReference type="EMBL" id="AUD03862.1"/>
    </source>
</evidence>
<dbReference type="GO" id="GO:0004252">
    <property type="term" value="F:serine-type endopeptidase activity"/>
    <property type="evidence" value="ECO:0007669"/>
    <property type="project" value="InterPro"/>
</dbReference>
<dbReference type="InterPro" id="IPR019533">
    <property type="entry name" value="Peptidase_S26"/>
</dbReference>